<dbReference type="InterPro" id="IPR007485">
    <property type="entry name" value="LPS_assembly_LptE"/>
</dbReference>
<dbReference type="PROSITE" id="PS51257">
    <property type="entry name" value="PROKAR_LIPOPROTEIN"/>
    <property type="match status" value="1"/>
</dbReference>
<accession>A0ABS0ZB42</accession>
<dbReference type="Pfam" id="PF04390">
    <property type="entry name" value="LptE"/>
    <property type="match status" value="1"/>
</dbReference>
<evidence type="ECO:0000256" key="3">
    <source>
        <dbReference type="ARBA" id="ARBA00023139"/>
    </source>
</evidence>
<dbReference type="EMBL" id="JAEMUH010000006">
    <property type="protein sequence ID" value="MBJ7550623.1"/>
    <property type="molecule type" value="Genomic_DNA"/>
</dbReference>
<evidence type="ECO:0000256" key="2">
    <source>
        <dbReference type="ARBA" id="ARBA00023136"/>
    </source>
</evidence>
<comment type="caution">
    <text evidence="6">The sequence shown here is derived from an EMBL/GenBank/DDBJ whole genome shotgun (WGS) entry which is preliminary data.</text>
</comment>
<evidence type="ECO:0000256" key="1">
    <source>
        <dbReference type="ARBA" id="ARBA00022729"/>
    </source>
</evidence>
<evidence type="ECO:0000313" key="7">
    <source>
        <dbReference type="Proteomes" id="UP000598488"/>
    </source>
</evidence>
<gene>
    <name evidence="6" type="ORF">JHD44_08020</name>
</gene>
<organism evidence="6 7">
    <name type="scientific">Marinomonas ostreistagni</name>
    <dbReference type="NCBI Taxonomy" id="359209"/>
    <lineage>
        <taxon>Bacteria</taxon>
        <taxon>Pseudomonadati</taxon>
        <taxon>Pseudomonadota</taxon>
        <taxon>Gammaproteobacteria</taxon>
        <taxon>Oceanospirillales</taxon>
        <taxon>Oceanospirillaceae</taxon>
        <taxon>Marinomonas</taxon>
    </lineage>
</organism>
<evidence type="ECO:0000256" key="5">
    <source>
        <dbReference type="ARBA" id="ARBA00023288"/>
    </source>
</evidence>
<proteinExistence type="predicted"/>
<dbReference type="PANTHER" id="PTHR38098">
    <property type="entry name" value="LPS-ASSEMBLY LIPOPROTEIN LPTE"/>
    <property type="match status" value="1"/>
</dbReference>
<keyword evidence="5" id="KW-0449">Lipoprotein</keyword>
<sequence length="171" mass="19066">MSLNINRHKIQFLLILSFTCLLSACGFQLREQTQVIPALKSLNLSLSHGSLDFNRDLRIALVQAGISIVDVASSDELLELKTNPISATDMVMARADDNDITQVERRLSVTYFIRDKNGQALWGPRIISTSVMLSNQDAEQSVKAAYNAEQMRRAGQQLANELVYDLSFASF</sequence>
<dbReference type="Gene3D" id="3.30.160.150">
    <property type="entry name" value="Lipoprotein like domain"/>
    <property type="match status" value="1"/>
</dbReference>
<dbReference type="Proteomes" id="UP000598488">
    <property type="component" value="Unassembled WGS sequence"/>
</dbReference>
<dbReference type="PANTHER" id="PTHR38098:SF1">
    <property type="entry name" value="LPS-ASSEMBLY LIPOPROTEIN LPTE"/>
    <property type="match status" value="1"/>
</dbReference>
<evidence type="ECO:0000313" key="6">
    <source>
        <dbReference type="EMBL" id="MBJ7550623.1"/>
    </source>
</evidence>
<keyword evidence="2" id="KW-0472">Membrane</keyword>
<name>A0ABS0ZB42_9GAMM</name>
<protein>
    <recommendedName>
        <fullName evidence="8">LPS-assembly lipoprotein LptE</fullName>
    </recommendedName>
</protein>
<reference evidence="6 7" key="1">
    <citation type="submission" date="2020-12" db="EMBL/GenBank/DDBJ databases">
        <title>Comparative genome analysis of fungal antagonists Marinomonas ostreistagni 398 and M. spartinae 468.</title>
        <authorList>
            <person name="Fields J.L."/>
            <person name="Mavrodi O.V."/>
            <person name="Biber P.D."/>
            <person name="Indest K.J."/>
            <person name="Mavrodi D.V."/>
        </authorList>
    </citation>
    <scope>NUCLEOTIDE SEQUENCE [LARGE SCALE GENOMIC DNA]</scope>
    <source>
        <strain evidence="6 7">USM7</strain>
    </source>
</reference>
<keyword evidence="3" id="KW-0564">Palmitate</keyword>
<keyword evidence="4" id="KW-0998">Cell outer membrane</keyword>
<dbReference type="RefSeq" id="WP_199462231.1">
    <property type="nucleotide sequence ID" value="NZ_JAEMUH010000006.1"/>
</dbReference>
<evidence type="ECO:0000256" key="4">
    <source>
        <dbReference type="ARBA" id="ARBA00023237"/>
    </source>
</evidence>
<keyword evidence="1" id="KW-0732">Signal</keyword>
<keyword evidence="7" id="KW-1185">Reference proteome</keyword>
<evidence type="ECO:0008006" key="8">
    <source>
        <dbReference type="Google" id="ProtNLM"/>
    </source>
</evidence>